<evidence type="ECO:0000313" key="20">
    <source>
        <dbReference type="EMBL" id="KAG9510522.1"/>
    </source>
</evidence>
<dbReference type="InterPro" id="IPR036565">
    <property type="entry name" value="Mur-like_cat_sf"/>
</dbReference>
<evidence type="ECO:0000256" key="16">
    <source>
        <dbReference type="ARBA" id="ARBA00023136"/>
    </source>
</evidence>
<evidence type="ECO:0000256" key="19">
    <source>
        <dbReference type="ARBA" id="ARBA00047493"/>
    </source>
</evidence>
<evidence type="ECO:0000256" key="10">
    <source>
        <dbReference type="ARBA" id="ARBA00022723"/>
    </source>
</evidence>
<dbReference type="InterPro" id="IPR018109">
    <property type="entry name" value="Folylpolyglutamate_synth_CS"/>
</dbReference>
<evidence type="ECO:0000256" key="9">
    <source>
        <dbReference type="ARBA" id="ARBA00022598"/>
    </source>
</evidence>
<evidence type="ECO:0000256" key="7">
    <source>
        <dbReference type="ARBA" id="ARBA00022490"/>
    </source>
</evidence>
<dbReference type="SUPFAM" id="SSF53623">
    <property type="entry name" value="MurD-like peptide ligases, catalytic domain"/>
    <property type="match status" value="1"/>
</dbReference>
<dbReference type="Gene3D" id="3.40.1190.10">
    <property type="entry name" value="Mur-like, catalytic domain"/>
    <property type="match status" value="1"/>
</dbReference>
<dbReference type="EMBL" id="JAIFTH010000128">
    <property type="protein sequence ID" value="KAG9510522.1"/>
    <property type="molecule type" value="Genomic_DNA"/>
</dbReference>
<evidence type="ECO:0000256" key="2">
    <source>
        <dbReference type="ARBA" id="ARBA00004305"/>
    </source>
</evidence>
<dbReference type="EC" id="6.3.2.17" evidence="6"/>
<evidence type="ECO:0000256" key="14">
    <source>
        <dbReference type="ARBA" id="ARBA00022842"/>
    </source>
</evidence>
<reference evidence="20 21" key="1">
    <citation type="submission" date="2020-10" db="EMBL/GenBank/DDBJ databases">
        <authorList>
            <person name="Klimov P.B."/>
            <person name="Dyachkov S.M."/>
            <person name="Chetverikov P.E."/>
        </authorList>
    </citation>
    <scope>NUCLEOTIDE SEQUENCE [LARGE SCALE GENOMIC DNA]</scope>
    <source>
        <strain evidence="20">BMOC 18-1129-001#AD2665</strain>
        <tissue evidence="20">Entire mites</tissue>
    </source>
</reference>
<evidence type="ECO:0000256" key="5">
    <source>
        <dbReference type="ARBA" id="ARBA00008276"/>
    </source>
</evidence>
<keyword evidence="15" id="KW-0496">Mitochondrion</keyword>
<feature type="non-terminal residue" evidence="20">
    <location>
        <position position="1"/>
    </location>
</feature>
<evidence type="ECO:0000256" key="15">
    <source>
        <dbReference type="ARBA" id="ARBA00023128"/>
    </source>
</evidence>
<dbReference type="PIRSF" id="PIRSF038895">
    <property type="entry name" value="FPGS"/>
    <property type="match status" value="1"/>
</dbReference>
<gene>
    <name evidence="20" type="primary">FPGS</name>
    <name evidence="20" type="ORF">GZH46_00931</name>
</gene>
<evidence type="ECO:0000256" key="8">
    <source>
        <dbReference type="ARBA" id="ARBA00022563"/>
    </source>
</evidence>
<dbReference type="PANTHER" id="PTHR11136">
    <property type="entry name" value="FOLYLPOLYGLUTAMATE SYNTHASE-RELATED"/>
    <property type="match status" value="1"/>
</dbReference>
<keyword evidence="10" id="KW-0479">Metal-binding</keyword>
<protein>
    <recommendedName>
        <fullName evidence="6">tetrahydrofolate synthase</fullName>
        <ecNumber evidence="6">6.3.2.17</ecNumber>
    </recommendedName>
    <alternativeName>
        <fullName evidence="18">Folylpoly-gamma-glutamate synthetase</fullName>
    </alternativeName>
    <alternativeName>
        <fullName evidence="17">Tetrahydrofolylpolyglutamate synthase</fullName>
    </alternativeName>
</protein>
<dbReference type="NCBIfam" id="TIGR01499">
    <property type="entry name" value="folC"/>
    <property type="match status" value="1"/>
</dbReference>
<dbReference type="Gene3D" id="3.90.190.20">
    <property type="entry name" value="Mur ligase, C-terminal domain"/>
    <property type="match status" value="1"/>
</dbReference>
<organism evidence="20 21">
    <name type="scientific">Fragariocoptes setiger</name>
    <dbReference type="NCBI Taxonomy" id="1670756"/>
    <lineage>
        <taxon>Eukaryota</taxon>
        <taxon>Metazoa</taxon>
        <taxon>Ecdysozoa</taxon>
        <taxon>Arthropoda</taxon>
        <taxon>Chelicerata</taxon>
        <taxon>Arachnida</taxon>
        <taxon>Acari</taxon>
        <taxon>Acariformes</taxon>
        <taxon>Trombidiformes</taxon>
        <taxon>Prostigmata</taxon>
        <taxon>Eupodina</taxon>
        <taxon>Eriophyoidea</taxon>
        <taxon>Phytoptidae</taxon>
        <taxon>Fragariocoptes</taxon>
    </lineage>
</organism>
<evidence type="ECO:0000256" key="11">
    <source>
        <dbReference type="ARBA" id="ARBA00022741"/>
    </source>
</evidence>
<evidence type="ECO:0000256" key="17">
    <source>
        <dbReference type="ARBA" id="ARBA00030592"/>
    </source>
</evidence>
<name>A0ABQ7SAV3_9ACAR</name>
<keyword evidence="14" id="KW-0460">Magnesium</keyword>
<dbReference type="PANTHER" id="PTHR11136:SF5">
    <property type="entry name" value="FOLYLPOLYGLUTAMATE SYNTHASE, MITOCHONDRIAL"/>
    <property type="match status" value="1"/>
</dbReference>
<comment type="subcellular location">
    <subcellularLocation>
        <location evidence="3">Cytoplasm</location>
    </subcellularLocation>
    <subcellularLocation>
        <location evidence="1">Mitochondrion inner membrane</location>
    </subcellularLocation>
    <subcellularLocation>
        <location evidence="2">Mitochondrion matrix</location>
    </subcellularLocation>
</comment>
<dbReference type="InterPro" id="IPR036615">
    <property type="entry name" value="Mur_ligase_C_dom_sf"/>
</dbReference>
<comment type="similarity">
    <text evidence="5">Belongs to the folylpolyglutamate synthase family.</text>
</comment>
<dbReference type="PROSITE" id="PS01012">
    <property type="entry name" value="FOLYLPOLYGLU_SYNT_2"/>
    <property type="match status" value="1"/>
</dbReference>
<comment type="pathway">
    <text evidence="4">Cofactor biosynthesis; tetrahydrofolylpolyglutamate biosynthesis.</text>
</comment>
<sequence>MSHLLAFRIAFRIYSRSRIRPMYLPPSHKSIVYKTSSMHQSYTAVMLQKQHANEPIHLTAQLDVQNNGCVNSDYKQEDVYRATIRDLNSLQSNVVSIAVAKTKHPEERFELFKKHLDIAGIQIDDLKRLNVIHVSGTKGKGSTCAFTESILRSHGLKTGFYNSPHLTQVLERIRINGDPVSIDKFCKHFKPLFARLKAGTERDNIPMPAYFAFLTILAFRTFIEEQVHVAVLEVGIGGEYDITNVVADPVVCGITSLDYDHTSVLGDTIEEIAWHKAGIIKKNAPVFTVHQCDEAMNVIRRRAQEKSSNLIICPPLESYGLDKINLGIDGPAQQSNASLAIQISQYWLETQRSYTRKHQVPFIRNEATLKGLSNCRWKGRCQVIKLGSLVFFLDGAHTRDSMRYCRDWFINKSYKSENKNKIARYLLMNIIGDRPRDQLMKILVDLDWDLAVFSTNKADFIETATSDNATVNGDTSSMQTKHNADVWRQLSDAPVQIREAVCVKEAIKIIHDCSDSSNFESRQHHILVTGSLHLVGTVLGVLEQMLYDLSMSKK</sequence>
<comment type="caution">
    <text evidence="20">The sequence shown here is derived from an EMBL/GenBank/DDBJ whole genome shotgun (WGS) entry which is preliminary data.</text>
</comment>
<comment type="catalytic activity">
    <reaction evidence="19">
        <text>(6S)-5,6,7,8-tetrahydrofolyl-(gamma-L-Glu)(n) + L-glutamate + ATP = (6S)-5,6,7,8-tetrahydrofolyl-(gamma-L-Glu)(n+1) + ADP + phosphate + H(+)</text>
        <dbReference type="Rhea" id="RHEA:10580"/>
        <dbReference type="Rhea" id="RHEA-COMP:14738"/>
        <dbReference type="Rhea" id="RHEA-COMP:14740"/>
        <dbReference type="ChEBI" id="CHEBI:15378"/>
        <dbReference type="ChEBI" id="CHEBI:29985"/>
        <dbReference type="ChEBI" id="CHEBI:30616"/>
        <dbReference type="ChEBI" id="CHEBI:43474"/>
        <dbReference type="ChEBI" id="CHEBI:141005"/>
        <dbReference type="ChEBI" id="CHEBI:456216"/>
        <dbReference type="EC" id="6.3.2.17"/>
    </reaction>
</comment>
<evidence type="ECO:0000256" key="3">
    <source>
        <dbReference type="ARBA" id="ARBA00004496"/>
    </source>
</evidence>
<proteinExistence type="inferred from homology"/>
<keyword evidence="13" id="KW-0067">ATP-binding</keyword>
<keyword evidence="9" id="KW-0436">Ligase</keyword>
<evidence type="ECO:0000256" key="6">
    <source>
        <dbReference type="ARBA" id="ARBA00013025"/>
    </source>
</evidence>
<dbReference type="InterPro" id="IPR001645">
    <property type="entry name" value="Folylpolyglutamate_synth"/>
</dbReference>
<keyword evidence="12" id="KW-0999">Mitochondrion inner membrane</keyword>
<dbReference type="SUPFAM" id="SSF53244">
    <property type="entry name" value="MurD-like peptide ligases, peptide-binding domain"/>
    <property type="match status" value="1"/>
</dbReference>
<keyword evidence="16" id="KW-0472">Membrane</keyword>
<dbReference type="Proteomes" id="UP000825002">
    <property type="component" value="Unassembled WGS sequence"/>
</dbReference>
<evidence type="ECO:0000256" key="13">
    <source>
        <dbReference type="ARBA" id="ARBA00022840"/>
    </source>
</evidence>
<keyword evidence="21" id="KW-1185">Reference proteome</keyword>
<evidence type="ECO:0000313" key="21">
    <source>
        <dbReference type="Proteomes" id="UP000825002"/>
    </source>
</evidence>
<evidence type="ECO:0000256" key="4">
    <source>
        <dbReference type="ARBA" id="ARBA00005150"/>
    </source>
</evidence>
<evidence type="ECO:0000256" key="18">
    <source>
        <dbReference type="ARBA" id="ARBA00030876"/>
    </source>
</evidence>
<keyword evidence="11" id="KW-0547">Nucleotide-binding</keyword>
<evidence type="ECO:0000256" key="12">
    <source>
        <dbReference type="ARBA" id="ARBA00022792"/>
    </source>
</evidence>
<accession>A0ABQ7SAV3</accession>
<evidence type="ECO:0000256" key="1">
    <source>
        <dbReference type="ARBA" id="ARBA00004273"/>
    </source>
</evidence>
<keyword evidence="8" id="KW-0554">One-carbon metabolism</keyword>
<keyword evidence="7" id="KW-0963">Cytoplasm</keyword>
<dbReference type="PROSITE" id="PS01011">
    <property type="entry name" value="FOLYLPOLYGLU_SYNT_1"/>
    <property type="match status" value="1"/>
</dbReference>
<dbReference type="InterPro" id="IPR023600">
    <property type="entry name" value="Folylpolyglutamate_synth_euk"/>
</dbReference>